<evidence type="ECO:0000256" key="3">
    <source>
        <dbReference type="SAM" id="SignalP"/>
    </source>
</evidence>
<dbReference type="PROSITE" id="PS51034">
    <property type="entry name" value="ZP_2"/>
    <property type="match status" value="1"/>
</dbReference>
<proteinExistence type="predicted"/>
<keyword evidence="2" id="KW-0472">Membrane</keyword>
<keyword evidence="6" id="KW-1185">Reference proteome</keyword>
<dbReference type="InterPro" id="IPR001507">
    <property type="entry name" value="ZP_dom"/>
</dbReference>
<dbReference type="Proteomes" id="UP001620645">
    <property type="component" value="Unassembled WGS sequence"/>
</dbReference>
<keyword evidence="2" id="KW-1133">Transmembrane helix</keyword>
<keyword evidence="2" id="KW-0812">Transmembrane</keyword>
<organism evidence="5 6">
    <name type="scientific">Heterodera schachtii</name>
    <name type="common">Sugarbeet cyst nematode worm</name>
    <name type="synonym">Tylenchus schachtii</name>
    <dbReference type="NCBI Taxonomy" id="97005"/>
    <lineage>
        <taxon>Eukaryota</taxon>
        <taxon>Metazoa</taxon>
        <taxon>Ecdysozoa</taxon>
        <taxon>Nematoda</taxon>
        <taxon>Chromadorea</taxon>
        <taxon>Rhabditida</taxon>
        <taxon>Tylenchina</taxon>
        <taxon>Tylenchomorpha</taxon>
        <taxon>Tylenchoidea</taxon>
        <taxon>Heteroderidae</taxon>
        <taxon>Heteroderinae</taxon>
        <taxon>Heterodera</taxon>
    </lineage>
</organism>
<accession>A0ABD2JJM2</accession>
<dbReference type="PANTHER" id="PTHR46560">
    <property type="entry name" value="CYPHER, ISOFORM B"/>
    <property type="match status" value="1"/>
</dbReference>
<reference evidence="5 6" key="1">
    <citation type="submission" date="2024-10" db="EMBL/GenBank/DDBJ databases">
        <authorList>
            <person name="Kim D."/>
        </authorList>
    </citation>
    <scope>NUCLEOTIDE SEQUENCE [LARGE SCALE GENOMIC DNA]</scope>
    <source>
        <strain evidence="5">Taebaek</strain>
    </source>
</reference>
<feature type="compositionally biased region" description="Low complexity" evidence="1">
    <location>
        <begin position="349"/>
        <end position="358"/>
    </location>
</feature>
<evidence type="ECO:0000313" key="6">
    <source>
        <dbReference type="Proteomes" id="UP001620645"/>
    </source>
</evidence>
<dbReference type="PANTHER" id="PTHR46560:SF1">
    <property type="entry name" value="MINIATURE"/>
    <property type="match status" value="1"/>
</dbReference>
<evidence type="ECO:0000259" key="4">
    <source>
        <dbReference type="PROSITE" id="PS51034"/>
    </source>
</evidence>
<feature type="region of interest" description="Disordered" evidence="1">
    <location>
        <begin position="322"/>
        <end position="381"/>
    </location>
</feature>
<evidence type="ECO:0000256" key="2">
    <source>
        <dbReference type="SAM" id="Phobius"/>
    </source>
</evidence>
<feature type="domain" description="ZP" evidence="4">
    <location>
        <begin position="39"/>
        <end position="343"/>
    </location>
</feature>
<gene>
    <name evidence="5" type="ORF">niasHS_007204</name>
</gene>
<feature type="transmembrane region" description="Helical" evidence="2">
    <location>
        <begin position="393"/>
        <end position="419"/>
    </location>
</feature>
<protein>
    <recommendedName>
        <fullName evidence="4">ZP domain-containing protein</fullName>
    </recommendedName>
</protein>
<sequence>MFSSASTFSSVFFGLLHFTALLPTLSSSSSSSPFSVSVRCSANSMEMFVQFREPFHGMLKTRPNGLCFVTGRGRNRVGLRLPLDDDHRQKCAIVRRDKEYVAIVDLEMNTGVVTAEDNAYFVRCPIGTEENDETEEKRTTASSTRRTKASTENEQIQHEKLSAKIVTQPGNAKMTPSITKTTQKTMTTMEHDREETAGEAPFWREPEEKEKEKAMLLRLGLTFGPKNSNAFPVRLRKCVAFSPSSDGQRPIRAVQISDENGCPIIASGHFPSATDKSDHHNLLSTAQLKFEVPKFGDDQQPANGEERATDKFIVQCEVAMNGGGEGQMGEEEEKPCLRTPPLASETAARPPQRLLLPPSDASPNGRPSSSSPFFSSSSPPSPPSSSSSLVDRLSFLSLFLSAFLIFFSLGFVCFIFYYCPNVLRMNDRKWNTNKQRNVSAPPRRCFSAAATASISPFSSASSVAVGIAPGAVRPPVPLSPLAFSVGFLPVDDASHPPSSASARRPFSPPLSSADFASSLDCLPEPPSLTLDEVRQLNDAFNGTKTAESEASTFDRHDQCQQRKVYSFAGIRLNNRNENCTTERH</sequence>
<name>A0ABD2JJM2_HETSC</name>
<dbReference type="AlphaFoldDB" id="A0ABD2JJM2"/>
<feature type="signal peptide" evidence="3">
    <location>
        <begin position="1"/>
        <end position="27"/>
    </location>
</feature>
<feature type="compositionally biased region" description="Low complexity" evidence="1">
    <location>
        <begin position="367"/>
        <end position="381"/>
    </location>
</feature>
<evidence type="ECO:0000256" key="1">
    <source>
        <dbReference type="SAM" id="MobiDB-lite"/>
    </source>
</evidence>
<feature type="region of interest" description="Disordered" evidence="1">
    <location>
        <begin position="130"/>
        <end position="156"/>
    </location>
</feature>
<comment type="caution">
    <text evidence="5">The sequence shown here is derived from an EMBL/GenBank/DDBJ whole genome shotgun (WGS) entry which is preliminary data.</text>
</comment>
<dbReference type="EMBL" id="JBICCN010000138">
    <property type="protein sequence ID" value="KAL3090829.1"/>
    <property type="molecule type" value="Genomic_DNA"/>
</dbReference>
<keyword evidence="3" id="KW-0732">Signal</keyword>
<feature type="chain" id="PRO_5044790922" description="ZP domain-containing protein" evidence="3">
    <location>
        <begin position="28"/>
        <end position="584"/>
    </location>
</feature>
<evidence type="ECO:0000313" key="5">
    <source>
        <dbReference type="EMBL" id="KAL3090829.1"/>
    </source>
</evidence>